<dbReference type="EMBL" id="CP001146">
    <property type="protein sequence ID" value="ACI19138.1"/>
    <property type="molecule type" value="Genomic_DNA"/>
</dbReference>
<gene>
    <name evidence="1" type="ordered locus">DICTH_1825</name>
</gene>
<dbReference type="KEGG" id="dth:DICTH_1825"/>
<accession>B5YBA8</accession>
<dbReference type="HOGENOM" id="CLU_3269165_0_0_0"/>
<dbReference type="RefSeq" id="WP_012547770.1">
    <property type="nucleotide sequence ID" value="NC_011297.1"/>
</dbReference>
<dbReference type="STRING" id="309799.DICTH_1825"/>
<dbReference type="AlphaFoldDB" id="B5YBA8"/>
<keyword evidence="2" id="KW-1185">Reference proteome</keyword>
<dbReference type="Proteomes" id="UP000001733">
    <property type="component" value="Chromosome"/>
</dbReference>
<organism evidence="1 2">
    <name type="scientific">Dictyoglomus thermophilum (strain ATCC 35947 / DSM 3960 / H-6-12)</name>
    <dbReference type="NCBI Taxonomy" id="309799"/>
    <lineage>
        <taxon>Bacteria</taxon>
        <taxon>Pseudomonadati</taxon>
        <taxon>Dictyoglomota</taxon>
        <taxon>Dictyoglomia</taxon>
        <taxon>Dictyoglomales</taxon>
        <taxon>Dictyoglomaceae</taxon>
        <taxon>Dictyoglomus</taxon>
    </lineage>
</organism>
<evidence type="ECO:0000313" key="2">
    <source>
        <dbReference type="Proteomes" id="UP000001733"/>
    </source>
</evidence>
<sequence length="41" mass="5159">MNKEFYFLDERERKKVIEEFKRILQEEESIIFAYLLTSEEN</sequence>
<evidence type="ECO:0000313" key="1">
    <source>
        <dbReference type="EMBL" id="ACI19138.1"/>
    </source>
</evidence>
<dbReference type="PaxDb" id="309799-DICTH_1825"/>
<reference evidence="1 2" key="1">
    <citation type="journal article" date="2014" name="Genome Announc.">
        <title>Complete Genome Sequence of the Extreme Thermophile Dictyoglomus thermophilum H-6-12.</title>
        <authorList>
            <person name="Coil D.A."/>
            <person name="Badger J.H."/>
            <person name="Forberger H.C."/>
            <person name="Riggs F."/>
            <person name="Madupu R."/>
            <person name="Fedorova N."/>
            <person name="Ward N."/>
            <person name="Robb F.T."/>
            <person name="Eisen J.A."/>
        </authorList>
    </citation>
    <scope>NUCLEOTIDE SEQUENCE [LARGE SCALE GENOMIC DNA]</scope>
    <source>
        <strain evidence="2">ATCC 35947 / DSM 3960 / H-6-12</strain>
    </source>
</reference>
<protein>
    <submittedName>
        <fullName evidence="1">Uncharacterized protein</fullName>
    </submittedName>
</protein>
<name>B5YBA8_DICT6</name>
<proteinExistence type="predicted"/>